<name>A0A1X2GGP2_9FUNG</name>
<dbReference type="AlphaFoldDB" id="A0A1X2GGP2"/>
<accession>A0A1X2GGP2</accession>
<gene>
    <name evidence="1" type="ORF">DM01DRAFT_1271558</name>
</gene>
<organism evidence="1 2">
    <name type="scientific">Hesseltinella vesiculosa</name>
    <dbReference type="NCBI Taxonomy" id="101127"/>
    <lineage>
        <taxon>Eukaryota</taxon>
        <taxon>Fungi</taxon>
        <taxon>Fungi incertae sedis</taxon>
        <taxon>Mucoromycota</taxon>
        <taxon>Mucoromycotina</taxon>
        <taxon>Mucoromycetes</taxon>
        <taxon>Mucorales</taxon>
        <taxon>Cunninghamellaceae</taxon>
        <taxon>Hesseltinella</taxon>
    </lineage>
</organism>
<reference evidence="1 2" key="1">
    <citation type="submission" date="2016-07" db="EMBL/GenBank/DDBJ databases">
        <title>Pervasive Adenine N6-methylation of Active Genes in Fungi.</title>
        <authorList>
            <consortium name="DOE Joint Genome Institute"/>
            <person name="Mondo S.J."/>
            <person name="Dannebaum R.O."/>
            <person name="Kuo R.C."/>
            <person name="Labutti K."/>
            <person name="Haridas S."/>
            <person name="Kuo A."/>
            <person name="Salamov A."/>
            <person name="Ahrendt S.R."/>
            <person name="Lipzen A."/>
            <person name="Sullivan W."/>
            <person name="Andreopoulos W.B."/>
            <person name="Clum A."/>
            <person name="Lindquist E."/>
            <person name="Daum C."/>
            <person name="Ramamoorthy G.K."/>
            <person name="Gryganskyi A."/>
            <person name="Culley D."/>
            <person name="Magnuson J.K."/>
            <person name="James T.Y."/>
            <person name="O'Malley M.A."/>
            <person name="Stajich J.E."/>
            <person name="Spatafora J.W."/>
            <person name="Visel A."/>
            <person name="Grigoriev I.V."/>
        </authorList>
    </citation>
    <scope>NUCLEOTIDE SEQUENCE [LARGE SCALE GENOMIC DNA]</scope>
    <source>
        <strain evidence="1 2">NRRL 3301</strain>
    </source>
</reference>
<proteinExistence type="predicted"/>
<feature type="non-terminal residue" evidence="1">
    <location>
        <position position="63"/>
    </location>
</feature>
<dbReference type="Gene3D" id="3.30.420.10">
    <property type="entry name" value="Ribonuclease H-like superfamily/Ribonuclease H"/>
    <property type="match status" value="1"/>
</dbReference>
<protein>
    <recommendedName>
        <fullName evidence="3">Tc1-like transposase DDE domain-containing protein</fullName>
    </recommendedName>
</protein>
<evidence type="ECO:0008006" key="3">
    <source>
        <dbReference type="Google" id="ProtNLM"/>
    </source>
</evidence>
<dbReference type="OrthoDB" id="2266637at2759"/>
<evidence type="ECO:0000313" key="2">
    <source>
        <dbReference type="Proteomes" id="UP000242146"/>
    </source>
</evidence>
<keyword evidence="2" id="KW-1185">Reference proteome</keyword>
<dbReference type="Proteomes" id="UP000242146">
    <property type="component" value="Unassembled WGS sequence"/>
</dbReference>
<dbReference type="EMBL" id="MCGT01000015">
    <property type="protein sequence ID" value="ORX53481.1"/>
    <property type="molecule type" value="Genomic_DNA"/>
</dbReference>
<dbReference type="GO" id="GO:0003676">
    <property type="term" value="F:nucleic acid binding"/>
    <property type="evidence" value="ECO:0007669"/>
    <property type="project" value="InterPro"/>
</dbReference>
<evidence type="ECO:0000313" key="1">
    <source>
        <dbReference type="EMBL" id="ORX53481.1"/>
    </source>
</evidence>
<comment type="caution">
    <text evidence="1">The sequence shown here is derived from an EMBL/GenBank/DDBJ whole genome shotgun (WGS) entry which is preliminary data.</text>
</comment>
<sequence length="63" mass="7547">ELNPIEQFWAQLKNYVRRERLMDEETLQDRIHEAAINVTHQQLRAYISHSVSRLQDCLNKSPI</sequence>
<dbReference type="InterPro" id="IPR036397">
    <property type="entry name" value="RNaseH_sf"/>
</dbReference>
<feature type="non-terminal residue" evidence="1">
    <location>
        <position position="1"/>
    </location>
</feature>